<dbReference type="InterPro" id="IPR042099">
    <property type="entry name" value="ANL_N_sf"/>
</dbReference>
<feature type="modified residue" description="N6-acetyllysine" evidence="6">
    <location>
        <position position="625"/>
    </location>
</feature>
<keyword evidence="5 6" id="KW-0007">Acetylation</keyword>
<dbReference type="HAMAP" id="MF_01123">
    <property type="entry name" value="Ac_CoA_synth"/>
    <property type="match status" value="1"/>
</dbReference>
<feature type="binding site" evidence="6">
    <location>
        <position position="540"/>
    </location>
    <ligand>
        <name>ATP</name>
        <dbReference type="ChEBI" id="CHEBI:30616"/>
    </ligand>
</feature>
<dbReference type="PANTHER" id="PTHR24095:SF14">
    <property type="entry name" value="ACETYL-COENZYME A SYNTHETASE 1"/>
    <property type="match status" value="1"/>
</dbReference>
<name>A0ABV4TY89_9GAMM</name>
<dbReference type="GO" id="GO:0003987">
    <property type="term" value="F:acetate-CoA ligase activity"/>
    <property type="evidence" value="ECO:0007669"/>
    <property type="project" value="UniProtKB-EC"/>
</dbReference>
<comment type="similarity">
    <text evidence="1 6">Belongs to the ATP-dependent AMP-binding enzyme family.</text>
</comment>
<dbReference type="InterPro" id="IPR025110">
    <property type="entry name" value="AMP-bd_C"/>
</dbReference>
<dbReference type="RefSeq" id="WP_373656719.1">
    <property type="nucleotide sequence ID" value="NZ_JBGUAW010000009.1"/>
</dbReference>
<dbReference type="Proteomes" id="UP001575181">
    <property type="component" value="Unassembled WGS sequence"/>
</dbReference>
<feature type="binding site" evidence="6">
    <location>
        <position position="556"/>
    </location>
    <ligand>
        <name>Mg(2+)</name>
        <dbReference type="ChEBI" id="CHEBI:18420"/>
    </ligand>
</feature>
<feature type="domain" description="Acetyl-coenzyme A synthetase N-terminal" evidence="9">
    <location>
        <begin position="37"/>
        <end position="92"/>
    </location>
</feature>
<dbReference type="Gene3D" id="3.40.50.12780">
    <property type="entry name" value="N-terminal domain of ligase-like"/>
    <property type="match status" value="1"/>
</dbReference>
<feature type="binding site" evidence="6">
    <location>
        <position position="321"/>
    </location>
    <ligand>
        <name>CoA</name>
        <dbReference type="ChEBI" id="CHEBI:57287"/>
    </ligand>
</feature>
<evidence type="ECO:0000259" key="9">
    <source>
        <dbReference type="Pfam" id="PF16177"/>
    </source>
</evidence>
<dbReference type="InterPro" id="IPR020845">
    <property type="entry name" value="AMP-binding_CS"/>
</dbReference>
<comment type="function">
    <text evidence="6">Catalyzes the conversion of acetate into acetyl-CoA (AcCoA), an essential intermediate at the junction of anabolic and catabolic pathways. AcsA undergoes a two-step reaction. In the first half reaction, AcsA combines acetate with ATP to form acetyl-adenylate (AcAMP) intermediate. In the second half reaction, it can then transfer the acetyl group from AcAMP to the sulfhydryl group of CoA, forming the product AcCoA.</text>
</comment>
<feature type="binding site" evidence="6">
    <location>
        <position position="514"/>
    </location>
    <ligand>
        <name>ATP</name>
        <dbReference type="ChEBI" id="CHEBI:30616"/>
    </ligand>
</feature>
<dbReference type="Pfam" id="PF13193">
    <property type="entry name" value="AMP-binding_C"/>
    <property type="match status" value="1"/>
</dbReference>
<dbReference type="NCBIfam" id="NF001208">
    <property type="entry name" value="PRK00174.1"/>
    <property type="match status" value="1"/>
</dbReference>
<feature type="binding site" evidence="6">
    <location>
        <position position="537"/>
    </location>
    <ligand>
        <name>CoA</name>
        <dbReference type="ChEBI" id="CHEBI:57287"/>
    </ligand>
</feature>
<evidence type="ECO:0000259" key="7">
    <source>
        <dbReference type="Pfam" id="PF00501"/>
    </source>
</evidence>
<keyword evidence="2 6" id="KW-0436">Ligase</keyword>
<keyword evidence="11" id="KW-1185">Reference proteome</keyword>
<dbReference type="SUPFAM" id="SSF56801">
    <property type="entry name" value="Acetyl-CoA synthetase-like"/>
    <property type="match status" value="1"/>
</dbReference>
<evidence type="ECO:0000256" key="1">
    <source>
        <dbReference type="ARBA" id="ARBA00006432"/>
    </source>
</evidence>
<dbReference type="InterPro" id="IPR045851">
    <property type="entry name" value="AMP-bd_C_sf"/>
</dbReference>
<evidence type="ECO:0000256" key="5">
    <source>
        <dbReference type="ARBA" id="ARBA00022990"/>
    </source>
</evidence>
<keyword evidence="6" id="KW-0479">Metal-binding</keyword>
<dbReference type="PROSITE" id="PS00455">
    <property type="entry name" value="AMP_BINDING"/>
    <property type="match status" value="1"/>
</dbReference>
<dbReference type="Gene3D" id="3.30.300.30">
    <property type="match status" value="1"/>
</dbReference>
<feature type="binding site" evidence="6">
    <location>
        <position position="551"/>
    </location>
    <ligand>
        <name>Mg(2+)</name>
        <dbReference type="ChEBI" id="CHEBI:18420"/>
    </ligand>
</feature>
<evidence type="ECO:0000256" key="6">
    <source>
        <dbReference type="HAMAP-Rule" id="MF_01123"/>
    </source>
</evidence>
<keyword evidence="3 6" id="KW-0547">Nucleotide-binding</keyword>
<evidence type="ECO:0000259" key="8">
    <source>
        <dbReference type="Pfam" id="PF13193"/>
    </source>
</evidence>
<evidence type="ECO:0000313" key="10">
    <source>
        <dbReference type="EMBL" id="MFA9461932.1"/>
    </source>
</evidence>
<comment type="PTM">
    <text evidence="6">Acetylated. Deacetylation by the SIR2-homolog deacetylase activates the enzyme.</text>
</comment>
<comment type="caution">
    <text evidence="10">The sequence shown here is derived from an EMBL/GenBank/DDBJ whole genome shotgun (WGS) entry which is preliminary data.</text>
</comment>
<feature type="domain" description="AMP-binding enzyme C-terminal" evidence="8">
    <location>
        <begin position="545"/>
        <end position="625"/>
    </location>
</feature>
<evidence type="ECO:0000313" key="11">
    <source>
        <dbReference type="Proteomes" id="UP001575181"/>
    </source>
</evidence>
<evidence type="ECO:0000256" key="2">
    <source>
        <dbReference type="ARBA" id="ARBA00022598"/>
    </source>
</evidence>
<dbReference type="InterPro" id="IPR000873">
    <property type="entry name" value="AMP-dep_synth/lig_dom"/>
</dbReference>
<feature type="binding site" evidence="6">
    <location>
        <position position="529"/>
    </location>
    <ligand>
        <name>ATP</name>
        <dbReference type="ChEBI" id="CHEBI:30616"/>
    </ligand>
</feature>
<dbReference type="PANTHER" id="PTHR24095">
    <property type="entry name" value="ACETYL-COENZYME A SYNTHETASE"/>
    <property type="match status" value="1"/>
</dbReference>
<keyword evidence="4 6" id="KW-0067">ATP-binding</keyword>
<dbReference type="Pfam" id="PF16177">
    <property type="entry name" value="ACAS_N"/>
    <property type="match status" value="1"/>
</dbReference>
<dbReference type="InterPro" id="IPR032387">
    <property type="entry name" value="ACAS_N"/>
</dbReference>
<protein>
    <recommendedName>
        <fullName evidence="6">Acetyl-coenzyme A synthetase</fullName>
        <shortName evidence="6">AcCoA synthetase</shortName>
        <shortName evidence="6">Acs</shortName>
        <ecNumber evidence="6">6.2.1.1</ecNumber>
    </recommendedName>
    <alternativeName>
        <fullName evidence="6">Acetate--CoA ligase</fullName>
    </alternativeName>
    <alternativeName>
        <fullName evidence="6">Acyl-activating enzyme</fullName>
    </alternativeName>
</protein>
<feature type="binding site" evidence="6">
    <location>
        <begin position="397"/>
        <end position="399"/>
    </location>
    <ligand>
        <name>ATP</name>
        <dbReference type="ChEBI" id="CHEBI:30616"/>
    </ligand>
</feature>
<sequence length="660" mass="72892">MGVMTDETLESVLTENRVFEVPAEFAENARIAGMDQYREMAKRAAQDYEGFWAEQANQEITWATPFTRVLDESTPPFYKWFGDGKLNVSYNCLDRHVEAGRGDKTAILWEGEPGDTRSLTYKALLDEVSKLGNALKSHGVGKGDRVIIYMPMVPEAVVAMQACARIGATHSVVFGGFSAEALKDRIEDAGAKAVITADGGIRGGKTVALKKNVDRALNEGCDTVDHVVVLRRAENEIDWTEGRDVGFREIMERESADCPPEPVDSEHPLFILYTSGSTGKPKGVVHSSAGYLLGAIVSMKWVFDIREDDVYWCTADVGWVTGHTYIAYGPMAVGATQVMYEGAPTIPDPGRLWAIAERTGTTVFYTAPTAIRALMKQGDEWPAKHDLSKLRLLGTVGEPINPAAWMWYYEKIGGGRCPIVDTWWQTETGAHMIAPLPGATPLKPGSCTRPLPGIMADVVDEEGNSVEPGSHHGGLLVVRRPWPFMLRTIWGDDQRYVDTYYSHFTDQYLYLAGDSATQDEDGYFWILGRIDDVINVSGHRMGTMEVESALVSHDKVAEAAVVGRPDDVKGNSIFAFVILQGKREDQDLDQLRQDLRAHVTDEIGAIARPDEIRFADSLPKTRSGKIMRRLLRTIAAGDEVTQDISTLEDENVVRQLQGKA</sequence>
<evidence type="ECO:0000256" key="4">
    <source>
        <dbReference type="ARBA" id="ARBA00022840"/>
    </source>
</evidence>
<dbReference type="EC" id="6.2.1.1" evidence="6"/>
<accession>A0ABV4TY89</accession>
<organism evidence="10 11">
    <name type="scientific">Thiohalorhabdus methylotrophus</name>
    <dbReference type="NCBI Taxonomy" id="3242694"/>
    <lineage>
        <taxon>Bacteria</taxon>
        <taxon>Pseudomonadati</taxon>
        <taxon>Pseudomonadota</taxon>
        <taxon>Gammaproteobacteria</taxon>
        <taxon>Thiohalorhabdales</taxon>
        <taxon>Thiohalorhabdaceae</taxon>
        <taxon>Thiohalorhabdus</taxon>
    </lineage>
</organism>
<dbReference type="InterPro" id="IPR011904">
    <property type="entry name" value="Ac_CoA_lig"/>
</dbReference>
<comment type="caution">
    <text evidence="6">Lacks conserved residue(s) required for the propagation of feature annotation.</text>
</comment>
<comment type="catalytic activity">
    <reaction evidence="6">
        <text>acetate + ATP + CoA = acetyl-CoA + AMP + diphosphate</text>
        <dbReference type="Rhea" id="RHEA:23176"/>
        <dbReference type="ChEBI" id="CHEBI:30089"/>
        <dbReference type="ChEBI" id="CHEBI:30616"/>
        <dbReference type="ChEBI" id="CHEBI:33019"/>
        <dbReference type="ChEBI" id="CHEBI:57287"/>
        <dbReference type="ChEBI" id="CHEBI:57288"/>
        <dbReference type="ChEBI" id="CHEBI:456215"/>
        <dbReference type="EC" id="6.2.1.1"/>
    </reaction>
</comment>
<reference evidence="10 11" key="1">
    <citation type="submission" date="2024-08" db="EMBL/GenBank/DDBJ databases">
        <title>Whole-genome sequencing of halo(alkali)philic microorganisms from hypersaline lakes.</title>
        <authorList>
            <person name="Sorokin D.Y."/>
            <person name="Merkel A.Y."/>
            <person name="Messina E."/>
            <person name="Yakimov M."/>
        </authorList>
    </citation>
    <scope>NUCLEOTIDE SEQUENCE [LARGE SCALE GENOMIC DNA]</scope>
    <source>
        <strain evidence="10 11">Cl-TMA</strain>
    </source>
</reference>
<proteinExistence type="inferred from homology"/>
<comment type="cofactor">
    <cofactor evidence="6">
        <name>Mg(2+)</name>
        <dbReference type="ChEBI" id="CHEBI:18420"/>
    </cofactor>
</comment>
<gene>
    <name evidence="10" type="primary">acs</name>
    <name evidence="6" type="synonym">acsA</name>
    <name evidence="10" type="ORF">ACERLL_13995</name>
</gene>
<dbReference type="CDD" id="cd05966">
    <property type="entry name" value="ACS"/>
    <property type="match status" value="1"/>
</dbReference>
<dbReference type="EMBL" id="JBGUAW010000009">
    <property type="protein sequence ID" value="MFA9461932.1"/>
    <property type="molecule type" value="Genomic_DNA"/>
</dbReference>
<dbReference type="NCBIfam" id="TIGR02188">
    <property type="entry name" value="Ac_CoA_lig_AcsA"/>
    <property type="match status" value="1"/>
</dbReference>
<keyword evidence="6" id="KW-0460">Magnesium</keyword>
<evidence type="ECO:0000256" key="3">
    <source>
        <dbReference type="ARBA" id="ARBA00022741"/>
    </source>
</evidence>
<feature type="binding site" evidence="6">
    <location>
        <begin position="421"/>
        <end position="426"/>
    </location>
    <ligand>
        <name>ATP</name>
        <dbReference type="ChEBI" id="CHEBI:30616"/>
    </ligand>
</feature>
<feature type="domain" description="AMP-dependent synthetase/ligase" evidence="7">
    <location>
        <begin position="99"/>
        <end position="483"/>
    </location>
</feature>
<dbReference type="Pfam" id="PF00501">
    <property type="entry name" value="AMP-binding"/>
    <property type="match status" value="1"/>
</dbReference>
<feature type="binding site" evidence="6">
    <location>
        <position position="553"/>
    </location>
    <ligand>
        <name>Mg(2+)</name>
        <dbReference type="ChEBI" id="CHEBI:18420"/>
    </ligand>
</feature>
<feature type="binding site" evidence="6">
    <location>
        <begin position="202"/>
        <end position="205"/>
    </location>
    <ligand>
        <name>CoA</name>
        <dbReference type="ChEBI" id="CHEBI:57287"/>
    </ligand>
</feature>